<dbReference type="PANTHER" id="PTHR43744:SF13">
    <property type="entry name" value="SN-GLYCEROL-3-PHOSPHATE TRANSPORT INTEGRAL MEMBRANE PROTEIN ABC TRANSPORTER UGPE-RELATED"/>
    <property type="match status" value="1"/>
</dbReference>
<evidence type="ECO:0000256" key="4">
    <source>
        <dbReference type="ARBA" id="ARBA00022692"/>
    </source>
</evidence>
<evidence type="ECO:0000256" key="5">
    <source>
        <dbReference type="ARBA" id="ARBA00022989"/>
    </source>
</evidence>
<gene>
    <name evidence="9" type="ORF">E1269_03030</name>
</gene>
<organism evidence="9 10">
    <name type="scientific">Jiangella asiatica</name>
    <dbReference type="NCBI Taxonomy" id="2530372"/>
    <lineage>
        <taxon>Bacteria</taxon>
        <taxon>Bacillati</taxon>
        <taxon>Actinomycetota</taxon>
        <taxon>Actinomycetes</taxon>
        <taxon>Jiangellales</taxon>
        <taxon>Jiangellaceae</taxon>
        <taxon>Jiangella</taxon>
    </lineage>
</organism>
<sequence length="287" mass="31685">MSVDRQASPERRQGTSTSVQRVLLYAGLVAVGLLFIGPLYWLFSSALKEPGDIYQYPPRWLPGWHVENFAEAWRAAPFGDFFLNSLIVTAGGAAIKLVNATLTAYAFVFLRFPFKNLIFLVMLGALMVPNNVTLIVNYITVSNLGWVNTYTGLILPSAGSVFGMFLLRQYMMTLPGDVIEAARVDGAGHLRIMWQVVLPMCRPMLVTVGIIAVVDMWNDFIWPLIVTNTVEMRTLPIGLLYLRTTEGYANWGAIMAGTVMVGLPMLVLFLFAQRQIARGLTGGAVKG</sequence>
<feature type="domain" description="ABC transmembrane type-1" evidence="8">
    <location>
        <begin position="82"/>
        <end position="272"/>
    </location>
</feature>
<reference evidence="9 10" key="1">
    <citation type="submission" date="2019-03" db="EMBL/GenBank/DDBJ databases">
        <title>Draft genome sequences of novel Actinobacteria.</title>
        <authorList>
            <person name="Sahin N."/>
            <person name="Ay H."/>
            <person name="Saygin H."/>
        </authorList>
    </citation>
    <scope>NUCLEOTIDE SEQUENCE [LARGE SCALE GENOMIC DNA]</scope>
    <source>
        <strain evidence="9 10">5K138</strain>
    </source>
</reference>
<dbReference type="SUPFAM" id="SSF161098">
    <property type="entry name" value="MetI-like"/>
    <property type="match status" value="1"/>
</dbReference>
<evidence type="ECO:0000313" key="10">
    <source>
        <dbReference type="Proteomes" id="UP000294739"/>
    </source>
</evidence>
<evidence type="ECO:0000256" key="3">
    <source>
        <dbReference type="ARBA" id="ARBA00022475"/>
    </source>
</evidence>
<dbReference type="InParanoid" id="A0A4R5DVN5"/>
<keyword evidence="3" id="KW-1003">Cell membrane</keyword>
<keyword evidence="4 7" id="KW-0812">Transmembrane</keyword>
<dbReference type="Gene3D" id="1.10.3720.10">
    <property type="entry name" value="MetI-like"/>
    <property type="match status" value="1"/>
</dbReference>
<proteinExistence type="inferred from homology"/>
<feature type="transmembrane region" description="Helical" evidence="7">
    <location>
        <begin position="248"/>
        <end position="271"/>
    </location>
</feature>
<dbReference type="Pfam" id="PF00528">
    <property type="entry name" value="BPD_transp_1"/>
    <property type="match status" value="1"/>
</dbReference>
<name>A0A4R5DVN5_9ACTN</name>
<evidence type="ECO:0000256" key="7">
    <source>
        <dbReference type="RuleBase" id="RU363032"/>
    </source>
</evidence>
<dbReference type="CDD" id="cd06261">
    <property type="entry name" value="TM_PBP2"/>
    <property type="match status" value="1"/>
</dbReference>
<dbReference type="PANTHER" id="PTHR43744">
    <property type="entry name" value="ABC TRANSPORTER PERMEASE PROTEIN MG189-RELATED-RELATED"/>
    <property type="match status" value="1"/>
</dbReference>
<dbReference type="RefSeq" id="WP_131890973.1">
    <property type="nucleotide sequence ID" value="NZ_SMKZ01000002.1"/>
</dbReference>
<comment type="caution">
    <text evidence="9">The sequence shown here is derived from an EMBL/GenBank/DDBJ whole genome shotgun (WGS) entry which is preliminary data.</text>
</comment>
<feature type="transmembrane region" description="Helical" evidence="7">
    <location>
        <begin position="153"/>
        <end position="171"/>
    </location>
</feature>
<dbReference type="OrthoDB" id="2063054at2"/>
<keyword evidence="2 7" id="KW-0813">Transport</keyword>
<dbReference type="PROSITE" id="PS50928">
    <property type="entry name" value="ABC_TM1"/>
    <property type="match status" value="1"/>
</dbReference>
<evidence type="ECO:0000256" key="2">
    <source>
        <dbReference type="ARBA" id="ARBA00022448"/>
    </source>
</evidence>
<feature type="transmembrane region" description="Helical" evidence="7">
    <location>
        <begin position="192"/>
        <end position="214"/>
    </location>
</feature>
<dbReference type="AlphaFoldDB" id="A0A4R5DVN5"/>
<accession>A0A4R5DVN5</accession>
<evidence type="ECO:0000259" key="8">
    <source>
        <dbReference type="PROSITE" id="PS50928"/>
    </source>
</evidence>
<protein>
    <submittedName>
        <fullName evidence="9">Carbohydrate ABC transporter permease</fullName>
    </submittedName>
</protein>
<feature type="transmembrane region" description="Helical" evidence="7">
    <location>
        <begin position="117"/>
        <end position="141"/>
    </location>
</feature>
<evidence type="ECO:0000256" key="6">
    <source>
        <dbReference type="ARBA" id="ARBA00023136"/>
    </source>
</evidence>
<dbReference type="Proteomes" id="UP000294739">
    <property type="component" value="Unassembled WGS sequence"/>
</dbReference>
<dbReference type="EMBL" id="SMKZ01000002">
    <property type="protein sequence ID" value="TDE15093.1"/>
    <property type="molecule type" value="Genomic_DNA"/>
</dbReference>
<dbReference type="GO" id="GO:0005886">
    <property type="term" value="C:plasma membrane"/>
    <property type="evidence" value="ECO:0007669"/>
    <property type="project" value="UniProtKB-SubCell"/>
</dbReference>
<comment type="similarity">
    <text evidence="7">Belongs to the binding-protein-dependent transport system permease family.</text>
</comment>
<feature type="transmembrane region" description="Helical" evidence="7">
    <location>
        <begin position="21"/>
        <end position="43"/>
    </location>
</feature>
<keyword evidence="5 7" id="KW-1133">Transmembrane helix</keyword>
<dbReference type="InterPro" id="IPR000515">
    <property type="entry name" value="MetI-like"/>
</dbReference>
<evidence type="ECO:0000313" key="9">
    <source>
        <dbReference type="EMBL" id="TDE15093.1"/>
    </source>
</evidence>
<feature type="transmembrane region" description="Helical" evidence="7">
    <location>
        <begin position="86"/>
        <end position="110"/>
    </location>
</feature>
<dbReference type="FunCoup" id="A0A4R5DVN5">
    <property type="interactions" value="34"/>
</dbReference>
<keyword evidence="10" id="KW-1185">Reference proteome</keyword>
<dbReference type="InterPro" id="IPR035906">
    <property type="entry name" value="MetI-like_sf"/>
</dbReference>
<dbReference type="GO" id="GO:0055085">
    <property type="term" value="P:transmembrane transport"/>
    <property type="evidence" value="ECO:0007669"/>
    <property type="project" value="InterPro"/>
</dbReference>
<evidence type="ECO:0000256" key="1">
    <source>
        <dbReference type="ARBA" id="ARBA00004651"/>
    </source>
</evidence>
<comment type="subcellular location">
    <subcellularLocation>
        <location evidence="1 7">Cell membrane</location>
        <topology evidence="1 7">Multi-pass membrane protein</topology>
    </subcellularLocation>
</comment>
<keyword evidence="6 7" id="KW-0472">Membrane</keyword>